<keyword evidence="2" id="KW-0805">Transcription regulation</keyword>
<evidence type="ECO:0000259" key="5">
    <source>
        <dbReference type="PROSITE" id="PS50931"/>
    </source>
</evidence>
<dbReference type="AlphaFoldDB" id="A0A3A5MBW9"/>
<evidence type="ECO:0000256" key="4">
    <source>
        <dbReference type="ARBA" id="ARBA00023163"/>
    </source>
</evidence>
<dbReference type="GO" id="GO:0003677">
    <property type="term" value="F:DNA binding"/>
    <property type="evidence" value="ECO:0007669"/>
    <property type="project" value="UniProtKB-KW"/>
</dbReference>
<dbReference type="EMBL" id="QZVS01000088">
    <property type="protein sequence ID" value="RJT87627.1"/>
    <property type="molecule type" value="Genomic_DNA"/>
</dbReference>
<organism evidence="6 7">
    <name type="scientific">Cryobacterium melibiosiphilum</name>
    <dbReference type="NCBI Taxonomy" id="995039"/>
    <lineage>
        <taxon>Bacteria</taxon>
        <taxon>Bacillati</taxon>
        <taxon>Actinomycetota</taxon>
        <taxon>Actinomycetes</taxon>
        <taxon>Micrococcales</taxon>
        <taxon>Microbacteriaceae</taxon>
        <taxon>Cryobacterium</taxon>
    </lineage>
</organism>
<proteinExistence type="inferred from homology"/>
<dbReference type="SUPFAM" id="SSF53850">
    <property type="entry name" value="Periplasmic binding protein-like II"/>
    <property type="match status" value="1"/>
</dbReference>
<dbReference type="OrthoDB" id="3636008at2"/>
<feature type="domain" description="HTH lysR-type" evidence="5">
    <location>
        <begin position="1"/>
        <end position="58"/>
    </location>
</feature>
<keyword evidence="7" id="KW-1185">Reference proteome</keyword>
<comment type="similarity">
    <text evidence="1">Belongs to the LysR transcriptional regulatory family.</text>
</comment>
<evidence type="ECO:0000256" key="1">
    <source>
        <dbReference type="ARBA" id="ARBA00009437"/>
    </source>
</evidence>
<evidence type="ECO:0000313" key="7">
    <source>
        <dbReference type="Proteomes" id="UP000272015"/>
    </source>
</evidence>
<dbReference type="PANTHER" id="PTHR30346">
    <property type="entry name" value="TRANSCRIPTIONAL DUAL REGULATOR HCAR-RELATED"/>
    <property type="match status" value="1"/>
</dbReference>
<protein>
    <submittedName>
        <fullName evidence="6">LysR family transcriptional regulator</fullName>
    </submittedName>
</protein>
<keyword evidence="4" id="KW-0804">Transcription</keyword>
<dbReference type="PRINTS" id="PR00039">
    <property type="entry name" value="HTHLYSR"/>
</dbReference>
<dbReference type="SUPFAM" id="SSF46785">
    <property type="entry name" value="Winged helix' DNA-binding domain"/>
    <property type="match status" value="1"/>
</dbReference>
<comment type="caution">
    <text evidence="6">The sequence shown here is derived from an EMBL/GenBank/DDBJ whole genome shotgun (WGS) entry which is preliminary data.</text>
</comment>
<reference evidence="6 7" key="1">
    <citation type="submission" date="2018-09" db="EMBL/GenBank/DDBJ databases">
        <title>Novel species of Cryobacterium.</title>
        <authorList>
            <person name="Liu Q."/>
            <person name="Xin Y.-H."/>
        </authorList>
    </citation>
    <scope>NUCLEOTIDE SEQUENCE [LARGE SCALE GENOMIC DNA]</scope>
    <source>
        <strain evidence="6 7">Hh39</strain>
    </source>
</reference>
<dbReference type="InterPro" id="IPR036388">
    <property type="entry name" value="WH-like_DNA-bd_sf"/>
</dbReference>
<gene>
    <name evidence="6" type="ORF">D6T64_13550</name>
</gene>
<keyword evidence="3" id="KW-0238">DNA-binding</keyword>
<dbReference type="PANTHER" id="PTHR30346:SF28">
    <property type="entry name" value="HTH-TYPE TRANSCRIPTIONAL REGULATOR CYNR"/>
    <property type="match status" value="1"/>
</dbReference>
<dbReference type="Pfam" id="PF03466">
    <property type="entry name" value="LysR_substrate"/>
    <property type="match status" value="1"/>
</dbReference>
<dbReference type="RefSeq" id="WP_119975218.1">
    <property type="nucleotide sequence ID" value="NZ_JBHSQA010000014.1"/>
</dbReference>
<evidence type="ECO:0000256" key="2">
    <source>
        <dbReference type="ARBA" id="ARBA00023015"/>
    </source>
</evidence>
<evidence type="ECO:0000313" key="6">
    <source>
        <dbReference type="EMBL" id="RJT87627.1"/>
    </source>
</evidence>
<dbReference type="Gene3D" id="3.40.190.290">
    <property type="match status" value="1"/>
</dbReference>
<dbReference type="Gene3D" id="1.10.10.10">
    <property type="entry name" value="Winged helix-like DNA-binding domain superfamily/Winged helix DNA-binding domain"/>
    <property type="match status" value="1"/>
</dbReference>
<dbReference type="InterPro" id="IPR005119">
    <property type="entry name" value="LysR_subst-bd"/>
</dbReference>
<dbReference type="FunFam" id="1.10.10.10:FF:000001">
    <property type="entry name" value="LysR family transcriptional regulator"/>
    <property type="match status" value="1"/>
</dbReference>
<dbReference type="Pfam" id="PF00126">
    <property type="entry name" value="HTH_1"/>
    <property type="match status" value="1"/>
</dbReference>
<dbReference type="GO" id="GO:0032993">
    <property type="term" value="C:protein-DNA complex"/>
    <property type="evidence" value="ECO:0007669"/>
    <property type="project" value="TreeGrafter"/>
</dbReference>
<name>A0A3A5MBW9_9MICO</name>
<dbReference type="Proteomes" id="UP000272015">
    <property type="component" value="Unassembled WGS sequence"/>
</dbReference>
<accession>A0A3A5MBW9</accession>
<dbReference type="PROSITE" id="PS50931">
    <property type="entry name" value="HTH_LYSR"/>
    <property type="match status" value="1"/>
</dbReference>
<dbReference type="GO" id="GO:0003700">
    <property type="term" value="F:DNA-binding transcription factor activity"/>
    <property type="evidence" value="ECO:0007669"/>
    <property type="project" value="InterPro"/>
</dbReference>
<dbReference type="InterPro" id="IPR000847">
    <property type="entry name" value="LysR_HTH_N"/>
</dbReference>
<evidence type="ECO:0000256" key="3">
    <source>
        <dbReference type="ARBA" id="ARBA00023125"/>
    </source>
</evidence>
<dbReference type="InterPro" id="IPR036390">
    <property type="entry name" value="WH_DNA-bd_sf"/>
</dbReference>
<sequence length="305" mass="32064">MDLRQLEFFSAVAGELNFTRAAERLTIAQSAVSAGVRSLESELGVELFDRSRRQIRLTSTGELLLPKVREALDAVNEVRDVAQQSTHAITGSIVIGLMTSVTLVNSPRLLGLFRTGHPGVSVRLRAARRGSADLVDELASGELDLAFLALSGPVPAMLSVMPIASSPMVLVVPAGHPLAAAAGVDLAALGDEEFIDLPPGYASRQIVDDAFAAAGVERRVMIEVSDIGTAAEYVTNGLGVALLPEFAAQAALNVRRIPVGTVPDFTVYLAASRKRRASAAVQAFVNLALSSEQPDGPSHPALRAP</sequence>